<feature type="non-terminal residue" evidence="1">
    <location>
        <position position="63"/>
    </location>
</feature>
<dbReference type="EMBL" id="UINC01070087">
    <property type="protein sequence ID" value="SVC03955.1"/>
    <property type="molecule type" value="Genomic_DNA"/>
</dbReference>
<name>A0A382IX37_9ZZZZ</name>
<gene>
    <name evidence="1" type="ORF">METZ01_LOCUS256809</name>
</gene>
<evidence type="ECO:0000313" key="1">
    <source>
        <dbReference type="EMBL" id="SVC03955.1"/>
    </source>
</evidence>
<sequence length="63" mass="6926">MERPYACRPPLLPLLHPRQRARSTSPYPPAKKVFRALMKIATKGMSLVAGLLALANLPVMSQA</sequence>
<accession>A0A382IX37</accession>
<protein>
    <submittedName>
        <fullName evidence="1">Uncharacterized protein</fullName>
    </submittedName>
</protein>
<proteinExistence type="predicted"/>
<reference evidence="1" key="1">
    <citation type="submission" date="2018-05" db="EMBL/GenBank/DDBJ databases">
        <authorList>
            <person name="Lanie J.A."/>
            <person name="Ng W.-L."/>
            <person name="Kazmierczak K.M."/>
            <person name="Andrzejewski T.M."/>
            <person name="Davidsen T.M."/>
            <person name="Wayne K.J."/>
            <person name="Tettelin H."/>
            <person name="Glass J.I."/>
            <person name="Rusch D."/>
            <person name="Podicherti R."/>
            <person name="Tsui H.-C.T."/>
            <person name="Winkler M.E."/>
        </authorList>
    </citation>
    <scope>NUCLEOTIDE SEQUENCE</scope>
</reference>
<organism evidence="1">
    <name type="scientific">marine metagenome</name>
    <dbReference type="NCBI Taxonomy" id="408172"/>
    <lineage>
        <taxon>unclassified sequences</taxon>
        <taxon>metagenomes</taxon>
        <taxon>ecological metagenomes</taxon>
    </lineage>
</organism>
<dbReference type="AlphaFoldDB" id="A0A382IX37"/>